<feature type="domain" description="Chitin-binding type-2" evidence="2">
    <location>
        <begin position="510"/>
        <end position="563"/>
    </location>
</feature>
<keyword evidence="3" id="KW-1185">Reference proteome</keyword>
<feature type="domain" description="Chitin-binding type-2" evidence="2">
    <location>
        <begin position="211"/>
        <end position="267"/>
    </location>
</feature>
<feature type="domain" description="Chitin-binding type-2" evidence="2">
    <location>
        <begin position="329"/>
        <end position="384"/>
    </location>
</feature>
<feature type="domain" description="Chitin-binding type-2" evidence="2">
    <location>
        <begin position="88"/>
        <end position="144"/>
    </location>
</feature>
<feature type="signal peptide" evidence="1">
    <location>
        <begin position="1"/>
        <end position="24"/>
    </location>
</feature>
<feature type="domain" description="Chitin-binding type-2" evidence="2">
    <location>
        <begin position="270"/>
        <end position="325"/>
    </location>
</feature>
<feature type="chain" id="PRO_5047004083" evidence="1">
    <location>
        <begin position="25"/>
        <end position="563"/>
    </location>
</feature>
<sequence length="563" mass="60758">MSACALARIQSLALAANLLTAAAAAILSSGNDIVCAKDGLYVDYDTDCREYFRCAAGTVRGRYVCAPGRIFSEAAGACVPRRSQHCTRLVCTSEDTLAYATPGTACRHYYRCVNGTAIDHACPSGSWFDLVTQACSRGAGTCYEPLCAGLPDGNYPDSSHECRRTLHCRGAELRAAVSCAGACVSTCPPPRAAAVPLPAGDADFCSDEACSSLCQKATDGAYADRSTGCREYFVCESHRVIRRGVCEAGLLFSGSGCESATETHCPPPGRSPCFNRQDGIYRDWRDCSSWYECKRERVTFRGSCESGFVFDGVGCVPKKAFYCENPKRSTACEGMPSGTYQDLDSNCTRYFHCEGPMQTVLACPPGHVYDGARCSLASQYLCPSLERDSCYGRTDGRYRAADAGCRGFYTCANGEKAVYACPGGRVFDGESCVPKHSSVCPNEDYSCSSLADGYHAELESNCHRYFYCEGGDRLATLSCLGGKIFDGRSCVESVHHICGAPRKSTLENGGKYCDRDGFYVQQGTECKKYYFCVSGLSTYLTCPMGHVFSGQVCVPKEQYTCPG</sequence>
<dbReference type="InterPro" id="IPR036508">
    <property type="entry name" value="Chitin-bd_dom_sf"/>
</dbReference>
<dbReference type="GO" id="GO:0008061">
    <property type="term" value="F:chitin binding"/>
    <property type="evidence" value="ECO:0007669"/>
    <property type="project" value="InterPro"/>
</dbReference>
<evidence type="ECO:0000256" key="1">
    <source>
        <dbReference type="SAM" id="SignalP"/>
    </source>
</evidence>
<dbReference type="InterPro" id="IPR002557">
    <property type="entry name" value="Chitin-bd_dom"/>
</dbReference>
<name>A0A8B8HTB4_VANTA</name>
<dbReference type="SUPFAM" id="SSF57625">
    <property type="entry name" value="Invertebrate chitin-binding proteins"/>
    <property type="match status" value="6"/>
</dbReference>
<protein>
    <submittedName>
        <fullName evidence="4">Peritrophin-48-like</fullName>
    </submittedName>
</protein>
<dbReference type="OrthoDB" id="7250310at2759"/>
<reference evidence="4" key="1">
    <citation type="submission" date="2025-08" db="UniProtKB">
        <authorList>
            <consortium name="RefSeq"/>
        </authorList>
    </citation>
    <scope>IDENTIFICATION</scope>
    <source>
        <tissue evidence="4">Whole body</tissue>
    </source>
</reference>
<dbReference type="OMA" id="NGHICID"/>
<feature type="domain" description="Chitin-binding type-2" evidence="2">
    <location>
        <begin position="387"/>
        <end position="442"/>
    </location>
</feature>
<organism evidence="3 4">
    <name type="scientific">Vanessa tameamea</name>
    <name type="common">Kamehameha butterfly</name>
    <dbReference type="NCBI Taxonomy" id="334116"/>
    <lineage>
        <taxon>Eukaryota</taxon>
        <taxon>Metazoa</taxon>
        <taxon>Ecdysozoa</taxon>
        <taxon>Arthropoda</taxon>
        <taxon>Hexapoda</taxon>
        <taxon>Insecta</taxon>
        <taxon>Pterygota</taxon>
        <taxon>Neoptera</taxon>
        <taxon>Endopterygota</taxon>
        <taxon>Lepidoptera</taxon>
        <taxon>Glossata</taxon>
        <taxon>Ditrysia</taxon>
        <taxon>Papilionoidea</taxon>
        <taxon>Nymphalidae</taxon>
        <taxon>Nymphalinae</taxon>
        <taxon>Vanessa</taxon>
    </lineage>
</organism>
<feature type="domain" description="Chitin-binding type-2" evidence="2">
    <location>
        <begin position="32"/>
        <end position="87"/>
    </location>
</feature>
<dbReference type="Proteomes" id="UP001652626">
    <property type="component" value="Chromosome 4"/>
</dbReference>
<dbReference type="GO" id="GO:0005576">
    <property type="term" value="C:extracellular region"/>
    <property type="evidence" value="ECO:0007669"/>
    <property type="project" value="InterPro"/>
</dbReference>
<dbReference type="Gene3D" id="2.170.140.10">
    <property type="entry name" value="Chitin binding domain"/>
    <property type="match status" value="4"/>
</dbReference>
<feature type="domain" description="Chitin-binding type-2" evidence="2">
    <location>
        <begin position="444"/>
        <end position="500"/>
    </location>
</feature>
<proteinExistence type="predicted"/>
<dbReference type="RefSeq" id="XP_026487677.2">
    <property type="nucleotide sequence ID" value="XM_026631892.2"/>
</dbReference>
<dbReference type="AlphaFoldDB" id="A0A8B8HTB4"/>
<dbReference type="Gene3D" id="3.20.20.80">
    <property type="entry name" value="Glycosidases"/>
    <property type="match status" value="1"/>
</dbReference>
<evidence type="ECO:0000313" key="3">
    <source>
        <dbReference type="Proteomes" id="UP001652626"/>
    </source>
</evidence>
<evidence type="ECO:0000259" key="2">
    <source>
        <dbReference type="PROSITE" id="PS50940"/>
    </source>
</evidence>
<keyword evidence="1" id="KW-0732">Signal</keyword>
<evidence type="ECO:0000313" key="4">
    <source>
        <dbReference type="RefSeq" id="XP_026487677.2"/>
    </source>
</evidence>
<accession>A0A8B8HTB4</accession>
<dbReference type="SMART" id="SM00494">
    <property type="entry name" value="ChtBD2"/>
    <property type="match status" value="8"/>
</dbReference>
<dbReference type="PROSITE" id="PS50940">
    <property type="entry name" value="CHIT_BIND_II"/>
    <property type="match status" value="8"/>
</dbReference>
<gene>
    <name evidence="4" type="primary">LOC113394541</name>
</gene>
<dbReference type="Pfam" id="PF01607">
    <property type="entry name" value="CBM_14"/>
    <property type="match status" value="6"/>
</dbReference>
<dbReference type="GeneID" id="113394541"/>